<dbReference type="EC" id="2.7.8.7" evidence="8"/>
<evidence type="ECO:0000256" key="5">
    <source>
        <dbReference type="ARBA" id="ARBA00022842"/>
    </source>
</evidence>
<dbReference type="EMBL" id="CP012333">
    <property type="protein sequence ID" value="AKU99909.1"/>
    <property type="molecule type" value="Genomic_DNA"/>
</dbReference>
<keyword evidence="6 8" id="KW-0443">Lipid metabolism</keyword>
<keyword evidence="7 8" id="KW-0275">Fatty acid biosynthesis</keyword>
<evidence type="ECO:0000256" key="6">
    <source>
        <dbReference type="ARBA" id="ARBA00023098"/>
    </source>
</evidence>
<dbReference type="GO" id="GO:0006633">
    <property type="term" value="P:fatty acid biosynthetic process"/>
    <property type="evidence" value="ECO:0007669"/>
    <property type="project" value="UniProtKB-UniRule"/>
</dbReference>
<evidence type="ECO:0000256" key="3">
    <source>
        <dbReference type="ARBA" id="ARBA00022723"/>
    </source>
</evidence>
<dbReference type="InterPro" id="IPR002582">
    <property type="entry name" value="ACPS"/>
</dbReference>
<protein>
    <recommendedName>
        <fullName evidence="8">Holo-[acyl-carrier-protein] synthase</fullName>
        <shortName evidence="8">Holo-ACP synthase</shortName>
        <ecNumber evidence="8">2.7.8.7</ecNumber>
    </recommendedName>
    <alternativeName>
        <fullName evidence="8">4'-phosphopantetheinyl transferase AcpS</fullName>
    </alternativeName>
</protein>
<keyword evidence="4 8" id="KW-0276">Fatty acid metabolism</keyword>
<dbReference type="GO" id="GO:0000287">
    <property type="term" value="F:magnesium ion binding"/>
    <property type="evidence" value="ECO:0007669"/>
    <property type="project" value="UniProtKB-UniRule"/>
</dbReference>
<evidence type="ECO:0000256" key="7">
    <source>
        <dbReference type="ARBA" id="ARBA00023160"/>
    </source>
</evidence>
<name>A0A0K1Q3G5_9BACT</name>
<feature type="binding site" evidence="8">
    <location>
        <position position="56"/>
    </location>
    <ligand>
        <name>Mg(2+)</name>
        <dbReference type="ChEBI" id="CHEBI:18420"/>
    </ligand>
</feature>
<keyword evidence="1 8" id="KW-0444">Lipid biosynthesis</keyword>
<organism evidence="10 11">
    <name type="scientific">Labilithrix luteola</name>
    <dbReference type="NCBI Taxonomy" id="1391654"/>
    <lineage>
        <taxon>Bacteria</taxon>
        <taxon>Pseudomonadati</taxon>
        <taxon>Myxococcota</taxon>
        <taxon>Polyangia</taxon>
        <taxon>Polyangiales</taxon>
        <taxon>Labilitrichaceae</taxon>
        <taxon>Labilithrix</taxon>
    </lineage>
</organism>
<evidence type="ECO:0000256" key="8">
    <source>
        <dbReference type="HAMAP-Rule" id="MF_00101"/>
    </source>
</evidence>
<dbReference type="HAMAP" id="MF_00101">
    <property type="entry name" value="AcpS"/>
    <property type="match status" value="1"/>
</dbReference>
<keyword evidence="11" id="KW-1185">Reference proteome</keyword>
<accession>A0A0K1Q3G5</accession>
<dbReference type="GO" id="GO:0008897">
    <property type="term" value="F:holo-[acyl-carrier-protein] synthase activity"/>
    <property type="evidence" value="ECO:0007669"/>
    <property type="project" value="UniProtKB-UniRule"/>
</dbReference>
<keyword evidence="2 8" id="KW-0808">Transferase</keyword>
<evidence type="ECO:0000256" key="4">
    <source>
        <dbReference type="ARBA" id="ARBA00022832"/>
    </source>
</evidence>
<comment type="cofactor">
    <cofactor evidence="8">
        <name>Mg(2+)</name>
        <dbReference type="ChEBI" id="CHEBI:18420"/>
    </cofactor>
</comment>
<comment type="function">
    <text evidence="8">Transfers the 4'-phosphopantetheine moiety from coenzyme A to a Ser of acyl-carrier-protein.</text>
</comment>
<dbReference type="NCBIfam" id="TIGR00516">
    <property type="entry name" value="acpS"/>
    <property type="match status" value="1"/>
</dbReference>
<dbReference type="NCBIfam" id="TIGR00556">
    <property type="entry name" value="pantethn_trn"/>
    <property type="match status" value="1"/>
</dbReference>
<dbReference type="InterPro" id="IPR004568">
    <property type="entry name" value="Ppantetheine-prot_Trfase_dom"/>
</dbReference>
<evidence type="ECO:0000313" key="11">
    <source>
        <dbReference type="Proteomes" id="UP000064967"/>
    </source>
</evidence>
<keyword evidence="5 8" id="KW-0460">Magnesium</keyword>
<dbReference type="NCBIfam" id="NF000832">
    <property type="entry name" value="PRK00070.3-2"/>
    <property type="match status" value="1"/>
</dbReference>
<dbReference type="KEGG" id="llu:AKJ09_06573"/>
<dbReference type="Gene3D" id="3.90.470.20">
    <property type="entry name" value="4'-phosphopantetheinyl transferase domain"/>
    <property type="match status" value="1"/>
</dbReference>
<evidence type="ECO:0000313" key="10">
    <source>
        <dbReference type="EMBL" id="AKU99909.1"/>
    </source>
</evidence>
<proteinExistence type="inferred from homology"/>
<dbReference type="GO" id="GO:0005737">
    <property type="term" value="C:cytoplasm"/>
    <property type="evidence" value="ECO:0007669"/>
    <property type="project" value="UniProtKB-SubCell"/>
</dbReference>
<comment type="catalytic activity">
    <reaction evidence="8">
        <text>apo-[ACP] + CoA = holo-[ACP] + adenosine 3',5'-bisphosphate + H(+)</text>
        <dbReference type="Rhea" id="RHEA:12068"/>
        <dbReference type="Rhea" id="RHEA-COMP:9685"/>
        <dbReference type="Rhea" id="RHEA-COMP:9690"/>
        <dbReference type="ChEBI" id="CHEBI:15378"/>
        <dbReference type="ChEBI" id="CHEBI:29999"/>
        <dbReference type="ChEBI" id="CHEBI:57287"/>
        <dbReference type="ChEBI" id="CHEBI:58343"/>
        <dbReference type="ChEBI" id="CHEBI:64479"/>
        <dbReference type="EC" id="2.7.8.7"/>
    </reaction>
</comment>
<dbReference type="OrthoDB" id="517356at2"/>
<dbReference type="PATRIC" id="fig|1391654.3.peg.6668"/>
<keyword evidence="3 8" id="KW-0479">Metal-binding</keyword>
<dbReference type="InterPro" id="IPR008278">
    <property type="entry name" value="4-PPantetheinyl_Trfase_dom"/>
</dbReference>
<comment type="similarity">
    <text evidence="8">Belongs to the P-Pant transferase superfamily. AcpS family.</text>
</comment>
<keyword evidence="8" id="KW-0963">Cytoplasm</keyword>
<dbReference type="AlphaFoldDB" id="A0A0K1Q3G5"/>
<dbReference type="RefSeq" id="WP_146651287.1">
    <property type="nucleotide sequence ID" value="NZ_CP012333.1"/>
</dbReference>
<dbReference type="Pfam" id="PF01648">
    <property type="entry name" value="ACPS"/>
    <property type="match status" value="1"/>
</dbReference>
<evidence type="ECO:0000259" key="9">
    <source>
        <dbReference type="Pfam" id="PF01648"/>
    </source>
</evidence>
<dbReference type="Proteomes" id="UP000064967">
    <property type="component" value="Chromosome"/>
</dbReference>
<gene>
    <name evidence="8" type="primary">acpS</name>
    <name evidence="10" type="ORF">AKJ09_06573</name>
</gene>
<reference evidence="10 11" key="1">
    <citation type="submission" date="2015-08" db="EMBL/GenBank/DDBJ databases">
        <authorList>
            <person name="Babu N.S."/>
            <person name="Beckwith C.J."/>
            <person name="Beseler K.G."/>
            <person name="Brison A."/>
            <person name="Carone J.V."/>
            <person name="Caskin T.P."/>
            <person name="Diamond M."/>
            <person name="Durham M.E."/>
            <person name="Foxe J.M."/>
            <person name="Go M."/>
            <person name="Henderson B.A."/>
            <person name="Jones I.B."/>
            <person name="McGettigan J.A."/>
            <person name="Micheletti S.J."/>
            <person name="Nasrallah M.E."/>
            <person name="Ortiz D."/>
            <person name="Piller C.R."/>
            <person name="Privatt S.R."/>
            <person name="Schneider S.L."/>
            <person name="Sharp S."/>
            <person name="Smith T.C."/>
            <person name="Stanton J.D."/>
            <person name="Ullery H.E."/>
            <person name="Wilson R.J."/>
            <person name="Serrano M.G."/>
            <person name="Buck G."/>
            <person name="Lee V."/>
            <person name="Wang Y."/>
            <person name="Carvalho R."/>
            <person name="Voegtly L."/>
            <person name="Shi R."/>
            <person name="Duckworth R."/>
            <person name="Johnson A."/>
            <person name="Loviza R."/>
            <person name="Walstead R."/>
            <person name="Shah Z."/>
            <person name="Kiflezghi M."/>
            <person name="Wade K."/>
            <person name="Ball S.L."/>
            <person name="Bradley K.W."/>
            <person name="Asai D.J."/>
            <person name="Bowman C.A."/>
            <person name="Russell D.A."/>
            <person name="Pope W.H."/>
            <person name="Jacobs-Sera D."/>
            <person name="Hendrix R.W."/>
            <person name="Hatfull G.F."/>
        </authorList>
    </citation>
    <scope>NUCLEOTIDE SEQUENCE [LARGE SCALE GENOMIC DNA]</scope>
    <source>
        <strain evidence="10 11">DSM 27648</strain>
    </source>
</reference>
<dbReference type="SUPFAM" id="SSF56214">
    <property type="entry name" value="4'-phosphopantetheinyl transferase"/>
    <property type="match status" value="1"/>
</dbReference>
<dbReference type="STRING" id="1391654.AKJ09_06573"/>
<evidence type="ECO:0000256" key="1">
    <source>
        <dbReference type="ARBA" id="ARBA00022516"/>
    </source>
</evidence>
<sequence>MIVGLGIDVCSIERMRRALERHGDRFFTRICTENERGDIGAGDLATGLAGRFAVKEAFAKALDGARGVGWHEVEVRKAKSGRPILELRGNALAMAESFGADAWHVTITHDAGIAAAVVILEKTGFPREGAAKKENGQ</sequence>
<evidence type="ECO:0000256" key="2">
    <source>
        <dbReference type="ARBA" id="ARBA00022679"/>
    </source>
</evidence>
<dbReference type="InterPro" id="IPR037143">
    <property type="entry name" value="4-PPantetheinyl_Trfase_dom_sf"/>
</dbReference>
<feature type="binding site" evidence="8">
    <location>
        <position position="8"/>
    </location>
    <ligand>
        <name>Mg(2+)</name>
        <dbReference type="ChEBI" id="CHEBI:18420"/>
    </ligand>
</feature>
<feature type="domain" description="4'-phosphopantetheinyl transferase" evidence="9">
    <location>
        <begin position="4"/>
        <end position="104"/>
    </location>
</feature>
<comment type="subcellular location">
    <subcellularLocation>
        <location evidence="8">Cytoplasm</location>
    </subcellularLocation>
</comment>